<organism evidence="2 4">
    <name type="scientific">Synechococcus phage ACG-2014b</name>
    <dbReference type="NCBI Taxonomy" id="1493508"/>
    <lineage>
        <taxon>Viruses</taxon>
        <taxon>Duplodnaviria</taxon>
        <taxon>Heunggongvirae</taxon>
        <taxon>Uroviricota</taxon>
        <taxon>Caudoviricetes</taxon>
        <taxon>Pantevenvirales</taxon>
        <taxon>Kyanoviridae</taxon>
        <taxon>Nereusvirus</taxon>
        <taxon>Nereusvirus tusconc4</taxon>
    </lineage>
</organism>
<dbReference type="OrthoDB" id="25758at10239"/>
<sequence length="86" mass="10124">MYTFTKGQHVTYKDYKGVINFISEYYITITIREYNKPALEAEHAKSMIRQVNLCVYPNFWKDIHLTSPQVVNTFSTDNAEIVENIK</sequence>
<gene>
    <name evidence="1" type="ORF">Syn7803C61_77</name>
    <name evidence="2" type="ORF">Syn7803C69_75</name>
</gene>
<accession>A0A0E3EZV9</accession>
<dbReference type="EMBL" id="KJ019044">
    <property type="protein sequence ID" value="AIX18159.1"/>
    <property type="molecule type" value="Genomic_DNA"/>
</dbReference>
<proteinExistence type="predicted"/>
<dbReference type="KEGG" id="vg:24405221"/>
<evidence type="ECO:0000313" key="3">
    <source>
        <dbReference type="Proteomes" id="UP000185335"/>
    </source>
</evidence>
<evidence type="ECO:0000313" key="2">
    <source>
        <dbReference type="EMBL" id="AIX18159.1"/>
    </source>
</evidence>
<protein>
    <submittedName>
        <fullName evidence="2">Uncharacterized protein</fullName>
    </submittedName>
</protein>
<dbReference type="Proteomes" id="UP000185335">
    <property type="component" value="Segment"/>
</dbReference>
<keyword evidence="3" id="KW-1185">Reference proteome</keyword>
<dbReference type="RefSeq" id="YP_009140645.1">
    <property type="nucleotide sequence ID" value="NC_027130.1"/>
</dbReference>
<dbReference type="Proteomes" id="UP000185336">
    <property type="component" value="Segment"/>
</dbReference>
<reference evidence="3 4" key="1">
    <citation type="submission" date="2013-12" db="EMBL/GenBank/DDBJ databases">
        <title>Ecological redundancy of diverse viral populations within a natural community.</title>
        <authorList>
            <person name="Gregory A.C."/>
            <person name="LaButti K."/>
            <person name="Copeland A."/>
            <person name="Woyke T."/>
            <person name="Sullivan M.B."/>
        </authorList>
    </citation>
    <scope>NUCLEOTIDE SEQUENCE [LARGE SCALE GENOMIC DNA]</scope>
    <source>
        <strain evidence="1">Syn7803C61</strain>
        <strain evidence="2">Syn7803C69</strain>
    </source>
</reference>
<name>A0A0E3EZV9_9CAUD</name>
<evidence type="ECO:0000313" key="1">
    <source>
        <dbReference type="EMBL" id="AIX17299.1"/>
    </source>
</evidence>
<evidence type="ECO:0000313" key="4">
    <source>
        <dbReference type="Proteomes" id="UP000185336"/>
    </source>
</evidence>
<dbReference type="EMBL" id="KJ019040">
    <property type="protein sequence ID" value="AIX17299.1"/>
    <property type="molecule type" value="Genomic_DNA"/>
</dbReference>